<evidence type="ECO:0000313" key="1">
    <source>
        <dbReference type="EMBL" id="TWA87883.1"/>
    </source>
</evidence>
<evidence type="ECO:0008006" key="3">
    <source>
        <dbReference type="Google" id="ProtNLM"/>
    </source>
</evidence>
<accession>A0A560CSP9</accession>
<reference evidence="1 2" key="1">
    <citation type="submission" date="2019-06" db="EMBL/GenBank/DDBJ databases">
        <title>Genomic Encyclopedia of Type Strains, Phase IV (KMG-V): Genome sequencing to study the core and pangenomes of soil and plant-associated prokaryotes.</title>
        <authorList>
            <person name="Whitman W."/>
        </authorList>
    </citation>
    <scope>NUCLEOTIDE SEQUENCE [LARGE SCALE GENOMIC DNA]</scope>
    <source>
        <strain evidence="1 2">BR 11650</strain>
    </source>
</reference>
<dbReference type="AlphaFoldDB" id="A0A560CSP9"/>
<protein>
    <recommendedName>
        <fullName evidence="3">Swt1-like HEPN domain-containing protein</fullName>
    </recommendedName>
</protein>
<evidence type="ECO:0000313" key="2">
    <source>
        <dbReference type="Proteomes" id="UP000318529"/>
    </source>
</evidence>
<comment type="caution">
    <text evidence="1">The sequence shown here is derived from an EMBL/GenBank/DDBJ whole genome shotgun (WGS) entry which is preliminary data.</text>
</comment>
<dbReference type="Proteomes" id="UP000318529">
    <property type="component" value="Unassembled WGS sequence"/>
</dbReference>
<gene>
    <name evidence="1" type="ORF">FBZ83_101752</name>
</gene>
<organism evidence="1 2">
    <name type="scientific">Azospirillum brasilense</name>
    <dbReference type="NCBI Taxonomy" id="192"/>
    <lineage>
        <taxon>Bacteria</taxon>
        <taxon>Pseudomonadati</taxon>
        <taxon>Pseudomonadota</taxon>
        <taxon>Alphaproteobacteria</taxon>
        <taxon>Rhodospirillales</taxon>
        <taxon>Azospirillaceae</taxon>
        <taxon>Azospirillum</taxon>
    </lineage>
</organism>
<dbReference type="EMBL" id="VITH01000001">
    <property type="protein sequence ID" value="TWA87883.1"/>
    <property type="molecule type" value="Genomic_DNA"/>
</dbReference>
<sequence>MFPGVIEMKSSEVRGVCRENIESLEHWLRRLIDEVLLSAYGDYLNYQDANGNRIIKTKLVQDIMNRRAREPERYPRPVDAILLDDAIDIICKPDLYNNHFRKALDIAFPNGCQEARTFLQRIAAPRNNLAHANPISIRHAEQIICYTHDVIDSLKAYYEAIGMREEYNAPLILKVTDSFGASYVRQQCGVVHDGGITLSFYDNPQNSLRPGDNLTIEVEVDPSFSPDDYAISWASTKTIPNCNRPVLHLKIENKHVGQRFDIQCRITAKRDWHRMAMGADDFLIMYYKVLPPIA</sequence>
<proteinExistence type="predicted"/>
<name>A0A560CSP9_AZOBR</name>